<dbReference type="SUPFAM" id="SSF52540">
    <property type="entry name" value="P-loop containing nucleoside triphosphate hydrolases"/>
    <property type="match status" value="1"/>
</dbReference>
<keyword evidence="4" id="KW-0547">Nucleotide-binding</keyword>
<dbReference type="InterPro" id="IPR027417">
    <property type="entry name" value="P-loop_NTPase"/>
</dbReference>
<dbReference type="Proteomes" id="UP000324705">
    <property type="component" value="Chromosome 5B"/>
</dbReference>
<keyword evidence="9" id="KW-1185">Reference proteome</keyword>
<dbReference type="GO" id="GO:0006952">
    <property type="term" value="P:defense response"/>
    <property type="evidence" value="ECO:0007669"/>
    <property type="project" value="UniProtKB-KW"/>
</dbReference>
<evidence type="ECO:0000313" key="9">
    <source>
        <dbReference type="Proteomes" id="UP000324705"/>
    </source>
</evidence>
<dbReference type="EMBL" id="LT934120">
    <property type="protein sequence ID" value="VAI27032.1"/>
    <property type="molecule type" value="Genomic_DNA"/>
</dbReference>
<accession>A0A9R0WYZ8</accession>
<dbReference type="Pfam" id="PF18052">
    <property type="entry name" value="Rx_N"/>
    <property type="match status" value="1"/>
</dbReference>
<proteinExistence type="inferred from homology"/>
<dbReference type="Gramene" id="TRITD5Bv1G015620.3">
    <property type="protein sequence ID" value="TRITD5Bv1G015620.3"/>
    <property type="gene ID" value="TRITD5Bv1G015620"/>
</dbReference>
<evidence type="ECO:0000256" key="2">
    <source>
        <dbReference type="ARBA" id="ARBA00022614"/>
    </source>
</evidence>
<keyword evidence="2" id="KW-0433">Leucine-rich repeat</keyword>
<protein>
    <recommendedName>
        <fullName evidence="10">Rx N-terminal domain-containing protein</fullName>
    </recommendedName>
</protein>
<dbReference type="AlphaFoldDB" id="A0A9R0WYZ8"/>
<dbReference type="Gene3D" id="1.20.5.4130">
    <property type="match status" value="1"/>
</dbReference>
<dbReference type="PANTHER" id="PTHR19338:SF48">
    <property type="entry name" value="OS12G0166600 PROTEIN"/>
    <property type="match status" value="1"/>
</dbReference>
<feature type="domain" description="NB-ARC" evidence="6">
    <location>
        <begin position="124"/>
        <end position="219"/>
    </location>
</feature>
<dbReference type="PANTHER" id="PTHR19338">
    <property type="entry name" value="TRANSLOCASE OF INNER MITOCHONDRIAL MEMBRANE 13 HOMOLOG"/>
    <property type="match status" value="1"/>
</dbReference>
<dbReference type="GO" id="GO:0043531">
    <property type="term" value="F:ADP binding"/>
    <property type="evidence" value="ECO:0007669"/>
    <property type="project" value="InterPro"/>
</dbReference>
<evidence type="ECO:0000259" key="7">
    <source>
        <dbReference type="Pfam" id="PF18052"/>
    </source>
</evidence>
<dbReference type="Pfam" id="PF00931">
    <property type="entry name" value="NB-ARC"/>
    <property type="match status" value="1"/>
</dbReference>
<comment type="similarity">
    <text evidence="1">Belongs to the disease resistance NB-LRR family.</text>
</comment>
<sequence>MEGAAQTIVGTVGRLLGEEFRQLRAVGHEVVELRDELATMNALLRMQAEAEDGAVDHFIREWMKQLRELAYDAEDCVDLYIFRIKCRFGDGFLAWSNRLLLVGIQDEANTLAEMVKARNDEEVDSKPKVFSILGFGGLGKTTLAMEVYRLLEAEFEHQAQVSVSQAFDGTKDIQGLLKRVLRQIIMAKPQNEKEENIGDVDVMNLARKLKEHLADKRYVRISTLLIVDAGFLGRINIT</sequence>
<evidence type="ECO:0000259" key="6">
    <source>
        <dbReference type="Pfam" id="PF00931"/>
    </source>
</evidence>
<reference evidence="8 9" key="1">
    <citation type="submission" date="2017-09" db="EMBL/GenBank/DDBJ databases">
        <authorList>
            <consortium name="International Durum Wheat Genome Sequencing Consortium (IDWGSC)"/>
            <person name="Milanesi L."/>
        </authorList>
    </citation>
    <scope>NUCLEOTIDE SEQUENCE [LARGE SCALE GENOMIC DNA]</scope>
    <source>
        <strain evidence="9">cv. Svevo</strain>
    </source>
</reference>
<evidence type="ECO:0000256" key="5">
    <source>
        <dbReference type="ARBA" id="ARBA00022821"/>
    </source>
</evidence>
<gene>
    <name evidence="8" type="ORF">TRITD_5Bv1G015620</name>
</gene>
<dbReference type="InterPro" id="IPR038005">
    <property type="entry name" value="RX-like_CC"/>
</dbReference>
<feature type="domain" description="Disease resistance N-terminal" evidence="7">
    <location>
        <begin position="6"/>
        <end position="87"/>
    </location>
</feature>
<keyword evidence="3" id="KW-0677">Repeat</keyword>
<dbReference type="CDD" id="cd14798">
    <property type="entry name" value="RX-CC_like"/>
    <property type="match status" value="1"/>
</dbReference>
<evidence type="ECO:0000256" key="1">
    <source>
        <dbReference type="ARBA" id="ARBA00008894"/>
    </source>
</evidence>
<dbReference type="InterPro" id="IPR041118">
    <property type="entry name" value="Rx_N"/>
</dbReference>
<evidence type="ECO:0000313" key="8">
    <source>
        <dbReference type="EMBL" id="VAI27032.1"/>
    </source>
</evidence>
<organism evidence="8 9">
    <name type="scientific">Triticum turgidum subsp. durum</name>
    <name type="common">Durum wheat</name>
    <name type="synonym">Triticum durum</name>
    <dbReference type="NCBI Taxonomy" id="4567"/>
    <lineage>
        <taxon>Eukaryota</taxon>
        <taxon>Viridiplantae</taxon>
        <taxon>Streptophyta</taxon>
        <taxon>Embryophyta</taxon>
        <taxon>Tracheophyta</taxon>
        <taxon>Spermatophyta</taxon>
        <taxon>Magnoliopsida</taxon>
        <taxon>Liliopsida</taxon>
        <taxon>Poales</taxon>
        <taxon>Poaceae</taxon>
        <taxon>BOP clade</taxon>
        <taxon>Pooideae</taxon>
        <taxon>Triticodae</taxon>
        <taxon>Triticeae</taxon>
        <taxon>Triticinae</taxon>
        <taxon>Triticum</taxon>
    </lineage>
</organism>
<evidence type="ECO:0000256" key="4">
    <source>
        <dbReference type="ARBA" id="ARBA00022741"/>
    </source>
</evidence>
<evidence type="ECO:0008006" key="10">
    <source>
        <dbReference type="Google" id="ProtNLM"/>
    </source>
</evidence>
<evidence type="ECO:0000256" key="3">
    <source>
        <dbReference type="ARBA" id="ARBA00022737"/>
    </source>
</evidence>
<name>A0A9R0WYZ8_TRITD</name>
<dbReference type="InterPro" id="IPR002182">
    <property type="entry name" value="NB-ARC"/>
</dbReference>
<keyword evidence="5" id="KW-0611">Plant defense</keyword>